<dbReference type="Proteomes" id="UP000288216">
    <property type="component" value="Unassembled WGS sequence"/>
</dbReference>
<evidence type="ECO:0000256" key="3">
    <source>
        <dbReference type="ARBA" id="ARBA00022692"/>
    </source>
</evidence>
<dbReference type="EMBL" id="BFAA01000095">
    <property type="protein sequence ID" value="GCB65942.1"/>
    <property type="molecule type" value="Genomic_DNA"/>
</dbReference>
<protein>
    <recommendedName>
        <fullName evidence="11">Protocadherin gamma-C3</fullName>
    </recommendedName>
</protein>
<keyword evidence="5" id="KW-0677">Repeat</keyword>
<dbReference type="Pfam" id="PF00028">
    <property type="entry name" value="Cadherin"/>
    <property type="match status" value="5"/>
</dbReference>
<evidence type="ECO:0000256" key="11">
    <source>
        <dbReference type="ARBA" id="ARBA00074462"/>
    </source>
</evidence>
<comment type="subcellular location">
    <subcellularLocation>
        <location evidence="1">Cell membrane</location>
        <topology evidence="1">Single-pass type I membrane protein</topology>
    </subcellularLocation>
</comment>
<keyword evidence="2" id="KW-1003">Cell membrane</keyword>
<dbReference type="AlphaFoldDB" id="A0A401NYG7"/>
<dbReference type="PANTHER" id="PTHR24028:SF236">
    <property type="entry name" value="PROTOCADHERIN GAMMA-C3"/>
    <property type="match status" value="1"/>
</dbReference>
<dbReference type="GO" id="GO:0007156">
    <property type="term" value="P:homophilic cell adhesion via plasma membrane adhesion molecules"/>
    <property type="evidence" value="ECO:0007669"/>
    <property type="project" value="InterPro"/>
</dbReference>
<feature type="domain" description="Cadherin" evidence="15">
    <location>
        <begin position="345"/>
        <end position="449"/>
    </location>
</feature>
<dbReference type="InterPro" id="IPR020894">
    <property type="entry name" value="Cadherin_CS"/>
</dbReference>
<feature type="domain" description="Cadherin" evidence="15">
    <location>
        <begin position="237"/>
        <end position="344"/>
    </location>
</feature>
<feature type="signal peptide" evidence="14">
    <location>
        <begin position="1"/>
        <end position="23"/>
    </location>
</feature>
<keyword evidence="6 12" id="KW-0106">Calcium</keyword>
<evidence type="ECO:0000256" key="14">
    <source>
        <dbReference type="SAM" id="SignalP"/>
    </source>
</evidence>
<dbReference type="InterPro" id="IPR050174">
    <property type="entry name" value="Protocadherin/Cadherin-CA"/>
</dbReference>
<feature type="chain" id="PRO_5019429370" description="Protocadherin gamma-C3" evidence="14">
    <location>
        <begin position="24"/>
        <end position="793"/>
    </location>
</feature>
<keyword evidence="17" id="KW-1185">Reference proteome</keyword>
<reference evidence="16 17" key="1">
    <citation type="journal article" date="2018" name="Nat. Ecol. Evol.">
        <title>Shark genomes provide insights into elasmobranch evolution and the origin of vertebrates.</title>
        <authorList>
            <person name="Hara Y"/>
            <person name="Yamaguchi K"/>
            <person name="Onimaru K"/>
            <person name="Kadota M"/>
            <person name="Koyanagi M"/>
            <person name="Keeley SD"/>
            <person name="Tatsumi K"/>
            <person name="Tanaka K"/>
            <person name="Motone F"/>
            <person name="Kageyama Y"/>
            <person name="Nozu R"/>
            <person name="Adachi N"/>
            <person name="Nishimura O"/>
            <person name="Nakagawa R"/>
            <person name="Tanegashima C"/>
            <person name="Kiyatake I"/>
            <person name="Matsumoto R"/>
            <person name="Murakumo K"/>
            <person name="Nishida K"/>
            <person name="Terakita A"/>
            <person name="Kuratani S"/>
            <person name="Sato K"/>
            <person name="Hyodo S Kuraku.S."/>
        </authorList>
    </citation>
    <scope>NUCLEOTIDE SEQUENCE [LARGE SCALE GENOMIC DNA]</scope>
</reference>
<evidence type="ECO:0000256" key="8">
    <source>
        <dbReference type="ARBA" id="ARBA00022989"/>
    </source>
</evidence>
<comment type="caution">
    <text evidence="16">The sequence shown here is derived from an EMBL/GenBank/DDBJ whole genome shotgun (WGS) entry which is preliminary data.</text>
</comment>
<accession>A0A401NYG7</accession>
<evidence type="ECO:0000256" key="5">
    <source>
        <dbReference type="ARBA" id="ARBA00022737"/>
    </source>
</evidence>
<dbReference type="STRING" id="75743.A0A401NYG7"/>
<dbReference type="InterPro" id="IPR015919">
    <property type="entry name" value="Cadherin-like_sf"/>
</dbReference>
<keyword evidence="9 13" id="KW-0472">Membrane</keyword>
<dbReference type="Gene3D" id="2.60.40.60">
    <property type="entry name" value="Cadherins"/>
    <property type="match status" value="6"/>
</dbReference>
<name>A0A401NYG7_SCYTO</name>
<evidence type="ECO:0000256" key="13">
    <source>
        <dbReference type="SAM" id="Phobius"/>
    </source>
</evidence>
<evidence type="ECO:0000256" key="10">
    <source>
        <dbReference type="ARBA" id="ARBA00023180"/>
    </source>
</evidence>
<evidence type="ECO:0000256" key="4">
    <source>
        <dbReference type="ARBA" id="ARBA00022729"/>
    </source>
</evidence>
<dbReference type="PRINTS" id="PR00205">
    <property type="entry name" value="CADHERIN"/>
</dbReference>
<dbReference type="SUPFAM" id="SSF49313">
    <property type="entry name" value="Cadherin-like"/>
    <property type="match status" value="6"/>
</dbReference>
<evidence type="ECO:0000256" key="9">
    <source>
        <dbReference type="ARBA" id="ARBA00023136"/>
    </source>
</evidence>
<dbReference type="FunFam" id="2.60.40.60:FF:000001">
    <property type="entry name" value="Protocadherin alpha 2"/>
    <property type="match status" value="1"/>
</dbReference>
<feature type="domain" description="Cadherin" evidence="15">
    <location>
        <begin position="574"/>
        <end position="660"/>
    </location>
</feature>
<dbReference type="FunFam" id="2.60.40.60:FF:000004">
    <property type="entry name" value="Protocadherin 1 gamma 2"/>
    <property type="match status" value="1"/>
</dbReference>
<feature type="domain" description="Cadherin" evidence="15">
    <location>
        <begin position="128"/>
        <end position="236"/>
    </location>
</feature>
<dbReference type="OMA" id="NITILAW"/>
<dbReference type="SMART" id="SM00112">
    <property type="entry name" value="CA"/>
    <property type="match status" value="6"/>
</dbReference>
<dbReference type="FunFam" id="2.60.40.60:FF:000018">
    <property type="entry name" value="Protocadherin gamma c3"/>
    <property type="match status" value="1"/>
</dbReference>
<dbReference type="GO" id="GO:0005886">
    <property type="term" value="C:plasma membrane"/>
    <property type="evidence" value="ECO:0007669"/>
    <property type="project" value="UniProtKB-SubCell"/>
</dbReference>
<dbReference type="PROSITE" id="PS00232">
    <property type="entry name" value="CADHERIN_1"/>
    <property type="match status" value="3"/>
</dbReference>
<organism evidence="16 17">
    <name type="scientific">Scyliorhinus torazame</name>
    <name type="common">Cloudy catshark</name>
    <name type="synonym">Catulus torazame</name>
    <dbReference type="NCBI Taxonomy" id="75743"/>
    <lineage>
        <taxon>Eukaryota</taxon>
        <taxon>Metazoa</taxon>
        <taxon>Chordata</taxon>
        <taxon>Craniata</taxon>
        <taxon>Vertebrata</taxon>
        <taxon>Chondrichthyes</taxon>
        <taxon>Elasmobranchii</taxon>
        <taxon>Galeomorphii</taxon>
        <taxon>Galeoidea</taxon>
        <taxon>Carcharhiniformes</taxon>
        <taxon>Scyliorhinidae</taxon>
        <taxon>Scyliorhinus</taxon>
    </lineage>
</organism>
<evidence type="ECO:0000256" key="7">
    <source>
        <dbReference type="ARBA" id="ARBA00022889"/>
    </source>
</evidence>
<feature type="domain" description="Cadherin" evidence="15">
    <location>
        <begin position="450"/>
        <end position="559"/>
    </location>
</feature>
<proteinExistence type="predicted"/>
<keyword evidence="8 13" id="KW-1133">Transmembrane helix</keyword>
<keyword evidence="10" id="KW-0325">Glycoprotein</keyword>
<sequence>MGNIPTIGASYFFLHFVWQLVSGQIRYAIPEELEHGAFVGNIAEDLRLNMRELSARKFRLVSDDVKQYMEVNLENGNLFINERIDREQLCRQSSICSLHFQIALSDPIELHRVAVEILDVNDNSPRFEKDEFSLYISELIAPGARFALQSAHDPDLGTNRIDIYQISPNEHFGIKMQSMRDGSKSAELVLEKPLDREQQSTFQLVLSAIDGGIPHRSGTVRIIITVVDANDNAPIFDQEIYKAQVVENVAKDTLVIKLNAADLDEGSNADLTYSFTNHVSKINRELFTLDPETGEIRVQGKVDFEESRVCDLYVQAVDDAPPGLSGRCKVVVDIIDINDNAPELAVTLVSSNVREDVPPGTVIALMSVTDLDSGEYGEVRCQVLGNIPFKLENPLRNNYKLITSDFLDRETASLYNISISAWDGGSPPLSTSKTILVSVTDINDNAPQFTQSSYNVYLMENNTPGASIFTVTALDVDLDRDGQVSYSILQNPFQEFATSVYVTINSRNGNIYPLRSFDYEKLKGFQFQVQAQDAGSPSLSSTATVSVILLDQNDNAPVVVSPLTWNNSATVEIVSESVYPGYFITNVIATDADSGQNARLSYQLLGASEPSPFTVGLRSGVIRATRRLMDEDIIAERLVICVKDTGQPSLSSTATIFFSIVFNVTEKSLVISDQPSQPGYFSHISRYLIIILGSTSFLFFVTIIFLVVLKFKQGRNFAENRDSPICCCKGGNSNDASNPRPAAAFNYTGPGQPEGYRYTACLSPESSKSDFLFLKPCNATLPFNDLGNRDTRE</sequence>
<keyword evidence="4 14" id="KW-0732">Signal</keyword>
<dbReference type="FunFam" id="2.60.40.60:FF:000002">
    <property type="entry name" value="Protocadherin alpha 2"/>
    <property type="match status" value="1"/>
</dbReference>
<dbReference type="FunFam" id="2.60.40.60:FF:000185">
    <property type="entry name" value="Protocadherin 2 alpha c"/>
    <property type="match status" value="1"/>
</dbReference>
<evidence type="ECO:0000256" key="12">
    <source>
        <dbReference type="PROSITE-ProRule" id="PRU00043"/>
    </source>
</evidence>
<feature type="domain" description="Cadherin" evidence="15">
    <location>
        <begin position="57"/>
        <end position="127"/>
    </location>
</feature>
<dbReference type="PANTHER" id="PTHR24028">
    <property type="entry name" value="CADHERIN-87A"/>
    <property type="match status" value="1"/>
</dbReference>
<dbReference type="InterPro" id="IPR013164">
    <property type="entry name" value="Cadherin_N"/>
</dbReference>
<dbReference type="PROSITE" id="PS50268">
    <property type="entry name" value="CADHERIN_2"/>
    <property type="match status" value="6"/>
</dbReference>
<keyword evidence="7" id="KW-0130">Cell adhesion</keyword>
<dbReference type="FunFam" id="2.60.40.60:FF:000006">
    <property type="entry name" value="Protocadherin alpha 2"/>
    <property type="match status" value="1"/>
</dbReference>
<dbReference type="Pfam" id="PF16492">
    <property type="entry name" value="Cadherin_C_2"/>
    <property type="match status" value="1"/>
</dbReference>
<keyword evidence="3 13" id="KW-0812">Transmembrane</keyword>
<evidence type="ECO:0000313" key="16">
    <source>
        <dbReference type="EMBL" id="GCB65942.1"/>
    </source>
</evidence>
<dbReference type="OrthoDB" id="6252479at2759"/>
<evidence type="ECO:0000259" key="15">
    <source>
        <dbReference type="PROSITE" id="PS50268"/>
    </source>
</evidence>
<gene>
    <name evidence="16" type="ORF">scyTo_0000505</name>
</gene>
<feature type="transmembrane region" description="Helical" evidence="13">
    <location>
        <begin position="687"/>
        <end position="709"/>
    </location>
</feature>
<evidence type="ECO:0000256" key="6">
    <source>
        <dbReference type="ARBA" id="ARBA00022837"/>
    </source>
</evidence>
<dbReference type="GO" id="GO:0005509">
    <property type="term" value="F:calcium ion binding"/>
    <property type="evidence" value="ECO:0007669"/>
    <property type="project" value="UniProtKB-UniRule"/>
</dbReference>
<dbReference type="InterPro" id="IPR002126">
    <property type="entry name" value="Cadherin-like_dom"/>
</dbReference>
<evidence type="ECO:0000256" key="2">
    <source>
        <dbReference type="ARBA" id="ARBA00022475"/>
    </source>
</evidence>
<evidence type="ECO:0000313" key="17">
    <source>
        <dbReference type="Proteomes" id="UP000288216"/>
    </source>
</evidence>
<evidence type="ECO:0000256" key="1">
    <source>
        <dbReference type="ARBA" id="ARBA00004251"/>
    </source>
</evidence>
<dbReference type="Pfam" id="PF08266">
    <property type="entry name" value="Cadherin_2"/>
    <property type="match status" value="1"/>
</dbReference>
<dbReference type="InterPro" id="IPR032455">
    <property type="entry name" value="Cadherin_C"/>
</dbReference>
<dbReference type="CDD" id="cd11304">
    <property type="entry name" value="Cadherin_repeat"/>
    <property type="match status" value="6"/>
</dbReference>